<sequence>MNIKILILLVVIFSFFTRGITQTTFEKDSLKIINNAAQLLTNNPKVESEDSLNNLLLKDVAITRQSKDLAQFYLARHYYITQKLEKALNITNQNIEDNYEVNYSDAKFYNLKGAIHTSRKEYDIGIRSFLKAVNAYQKQNNELREHTIYNNIANIYLALGDYEQAYHYSEKCFSKFKNRKDHPNYLGFLGILIICENNLDLMKEAKQHIDLGLSLLDSTNNIQGKVLINFSAAEWNFLNGNLHQAIPFVRKSLTISEKYRLKQFQIMSEILLMDIHNELKEYSIALNYGKNAERNLKYFNNSSMEHAIADGLSVAYANTDQHRSAYTYLNKADSLKTIDRNEKNKRNIDSLLVQFEYLTNKNTILSQEATIAKQNSKIQQRTNLLIVGGFSLVLVVLSGVSLFIYNRQKIRLERNRREVELVKSVSETEEIERSKISSMLHDGLAAELTALKLELEMHQDISKKTFEMLNKAHQMTRRISHNLSPFMLSEKGLVEAVTYMVHNNNVNNNLHFYTNVKQVLPLKPKVETILYRSIQELVQNALKHAQATEITVQIMKNNNELVISIEDDGIGMDTSIVNNSIGLGSVKKRIELINGVFDIDSSPNQGTQIFINLKLN</sequence>
<dbReference type="SUPFAM" id="SSF55874">
    <property type="entry name" value="ATPase domain of HSP90 chaperone/DNA topoisomerase II/histidine kinase"/>
    <property type="match status" value="1"/>
</dbReference>
<dbReference type="CDD" id="cd16917">
    <property type="entry name" value="HATPase_UhpB-NarQ-NarX-like"/>
    <property type="match status" value="1"/>
</dbReference>
<keyword evidence="6" id="KW-0472">Membrane</keyword>
<keyword evidence="3" id="KW-0808">Transferase</keyword>
<evidence type="ECO:0000313" key="8">
    <source>
        <dbReference type="EMBL" id="PKR81800.1"/>
    </source>
</evidence>
<evidence type="ECO:0000256" key="2">
    <source>
        <dbReference type="ARBA" id="ARBA00012438"/>
    </source>
</evidence>
<dbReference type="RefSeq" id="WP_101332946.1">
    <property type="nucleotide sequence ID" value="NZ_PJNI01000001.1"/>
</dbReference>
<evidence type="ECO:0000313" key="9">
    <source>
        <dbReference type="Proteomes" id="UP000236654"/>
    </source>
</evidence>
<evidence type="ECO:0000256" key="3">
    <source>
        <dbReference type="ARBA" id="ARBA00022679"/>
    </source>
</evidence>
<dbReference type="Proteomes" id="UP000236654">
    <property type="component" value="Unassembled WGS sequence"/>
</dbReference>
<dbReference type="InterPro" id="IPR005467">
    <property type="entry name" value="His_kinase_dom"/>
</dbReference>
<dbReference type="InterPro" id="IPR004358">
    <property type="entry name" value="Sig_transdc_His_kin-like_C"/>
</dbReference>
<gene>
    <name evidence="8" type="ORF">CW751_00220</name>
</gene>
<name>A0A2I0R608_9FLAO</name>
<dbReference type="SMART" id="SM00387">
    <property type="entry name" value="HATPase_c"/>
    <property type="match status" value="1"/>
</dbReference>
<dbReference type="InterPro" id="IPR003594">
    <property type="entry name" value="HATPase_dom"/>
</dbReference>
<dbReference type="Gene3D" id="3.30.565.10">
    <property type="entry name" value="Histidine kinase-like ATPase, C-terminal domain"/>
    <property type="match status" value="1"/>
</dbReference>
<dbReference type="Gene3D" id="1.25.40.10">
    <property type="entry name" value="Tetratricopeptide repeat domain"/>
    <property type="match status" value="2"/>
</dbReference>
<evidence type="ECO:0000256" key="6">
    <source>
        <dbReference type="SAM" id="Phobius"/>
    </source>
</evidence>
<dbReference type="SUPFAM" id="SSF48452">
    <property type="entry name" value="TPR-like"/>
    <property type="match status" value="1"/>
</dbReference>
<dbReference type="PANTHER" id="PTHR24421:SF10">
    <property type="entry name" value="NITRATE_NITRITE SENSOR PROTEIN NARQ"/>
    <property type="match status" value="1"/>
</dbReference>
<dbReference type="Pfam" id="PF02518">
    <property type="entry name" value="HATPase_c"/>
    <property type="match status" value="1"/>
</dbReference>
<dbReference type="InterPro" id="IPR036890">
    <property type="entry name" value="HATPase_C_sf"/>
</dbReference>
<dbReference type="SMART" id="SM00028">
    <property type="entry name" value="TPR"/>
    <property type="match status" value="3"/>
</dbReference>
<dbReference type="EMBL" id="PJNI01000001">
    <property type="protein sequence ID" value="PKR81800.1"/>
    <property type="molecule type" value="Genomic_DNA"/>
</dbReference>
<dbReference type="PROSITE" id="PS50109">
    <property type="entry name" value="HIS_KIN"/>
    <property type="match status" value="1"/>
</dbReference>
<dbReference type="PRINTS" id="PR00344">
    <property type="entry name" value="BCTRLSENSOR"/>
</dbReference>
<dbReference type="InterPro" id="IPR050482">
    <property type="entry name" value="Sensor_HK_TwoCompSys"/>
</dbReference>
<proteinExistence type="predicted"/>
<feature type="transmembrane region" description="Helical" evidence="6">
    <location>
        <begin position="384"/>
        <end position="405"/>
    </location>
</feature>
<dbReference type="Pfam" id="PF13181">
    <property type="entry name" value="TPR_8"/>
    <property type="match status" value="1"/>
</dbReference>
<dbReference type="InterPro" id="IPR011990">
    <property type="entry name" value="TPR-like_helical_dom_sf"/>
</dbReference>
<keyword evidence="5" id="KW-0902">Two-component regulatory system</keyword>
<keyword evidence="4" id="KW-0418">Kinase</keyword>
<keyword evidence="6" id="KW-0812">Transmembrane</keyword>
<accession>A0A2I0R608</accession>
<dbReference type="OrthoDB" id="9778366at2"/>
<reference evidence="8 9" key="1">
    <citation type="submission" date="2017-12" db="EMBL/GenBank/DDBJ databases">
        <title>The draft genome sequence of Brumimicrobium saltpan LHR20.</title>
        <authorList>
            <person name="Do Z.-J."/>
            <person name="Luo H.-R."/>
        </authorList>
    </citation>
    <scope>NUCLEOTIDE SEQUENCE [LARGE SCALE GENOMIC DNA]</scope>
    <source>
        <strain evidence="8 9">LHR20</strain>
    </source>
</reference>
<keyword evidence="9" id="KW-1185">Reference proteome</keyword>
<comment type="caution">
    <text evidence="8">The sequence shown here is derived from an EMBL/GenBank/DDBJ whole genome shotgun (WGS) entry which is preliminary data.</text>
</comment>
<evidence type="ECO:0000256" key="5">
    <source>
        <dbReference type="ARBA" id="ARBA00023012"/>
    </source>
</evidence>
<feature type="domain" description="Histidine kinase" evidence="7">
    <location>
        <begin position="530"/>
        <end position="616"/>
    </location>
</feature>
<dbReference type="GO" id="GO:0000160">
    <property type="term" value="P:phosphorelay signal transduction system"/>
    <property type="evidence" value="ECO:0007669"/>
    <property type="project" value="UniProtKB-KW"/>
</dbReference>
<evidence type="ECO:0000256" key="1">
    <source>
        <dbReference type="ARBA" id="ARBA00000085"/>
    </source>
</evidence>
<dbReference type="AlphaFoldDB" id="A0A2I0R608"/>
<evidence type="ECO:0000259" key="7">
    <source>
        <dbReference type="PROSITE" id="PS50109"/>
    </source>
</evidence>
<protein>
    <recommendedName>
        <fullName evidence="2">histidine kinase</fullName>
        <ecNumber evidence="2">2.7.13.3</ecNumber>
    </recommendedName>
</protein>
<evidence type="ECO:0000256" key="4">
    <source>
        <dbReference type="ARBA" id="ARBA00022777"/>
    </source>
</evidence>
<dbReference type="GO" id="GO:0004673">
    <property type="term" value="F:protein histidine kinase activity"/>
    <property type="evidence" value="ECO:0007669"/>
    <property type="project" value="UniProtKB-EC"/>
</dbReference>
<organism evidence="8 9">
    <name type="scientific">Brumimicrobium salinarum</name>
    <dbReference type="NCBI Taxonomy" id="2058658"/>
    <lineage>
        <taxon>Bacteria</taxon>
        <taxon>Pseudomonadati</taxon>
        <taxon>Bacteroidota</taxon>
        <taxon>Flavobacteriia</taxon>
        <taxon>Flavobacteriales</taxon>
        <taxon>Crocinitomicaceae</taxon>
        <taxon>Brumimicrobium</taxon>
    </lineage>
</organism>
<dbReference type="PANTHER" id="PTHR24421">
    <property type="entry name" value="NITRATE/NITRITE SENSOR PROTEIN NARX-RELATED"/>
    <property type="match status" value="1"/>
</dbReference>
<comment type="catalytic activity">
    <reaction evidence="1">
        <text>ATP + protein L-histidine = ADP + protein N-phospho-L-histidine.</text>
        <dbReference type="EC" id="2.7.13.3"/>
    </reaction>
</comment>
<dbReference type="InterPro" id="IPR019734">
    <property type="entry name" value="TPR_rpt"/>
</dbReference>
<dbReference type="EC" id="2.7.13.3" evidence="2"/>
<keyword evidence="6" id="KW-1133">Transmembrane helix</keyword>